<feature type="region of interest" description="Disordered" evidence="1">
    <location>
        <begin position="210"/>
        <end position="247"/>
    </location>
</feature>
<evidence type="ECO:0000313" key="3">
    <source>
        <dbReference type="Proteomes" id="UP001642405"/>
    </source>
</evidence>
<evidence type="ECO:0000313" key="2">
    <source>
        <dbReference type="EMBL" id="CAK7220007.1"/>
    </source>
</evidence>
<keyword evidence="3" id="KW-1185">Reference proteome</keyword>
<organism evidence="2 3">
    <name type="scientific">Sporothrix curviconia</name>
    <dbReference type="NCBI Taxonomy" id="1260050"/>
    <lineage>
        <taxon>Eukaryota</taxon>
        <taxon>Fungi</taxon>
        <taxon>Dikarya</taxon>
        <taxon>Ascomycota</taxon>
        <taxon>Pezizomycotina</taxon>
        <taxon>Sordariomycetes</taxon>
        <taxon>Sordariomycetidae</taxon>
        <taxon>Ophiostomatales</taxon>
        <taxon>Ophiostomataceae</taxon>
        <taxon>Sporothrix</taxon>
    </lineage>
</organism>
<reference evidence="2 3" key="1">
    <citation type="submission" date="2024-01" db="EMBL/GenBank/DDBJ databases">
        <authorList>
            <person name="Allen C."/>
            <person name="Tagirdzhanova G."/>
        </authorList>
    </citation>
    <scope>NUCLEOTIDE SEQUENCE [LARGE SCALE GENOMIC DNA]</scope>
</reference>
<feature type="compositionally biased region" description="Acidic residues" evidence="1">
    <location>
        <begin position="153"/>
        <end position="162"/>
    </location>
</feature>
<protein>
    <submittedName>
        <fullName evidence="2">Uncharacterized protein</fullName>
    </submittedName>
</protein>
<evidence type="ECO:0000256" key="1">
    <source>
        <dbReference type="SAM" id="MobiDB-lite"/>
    </source>
</evidence>
<feature type="compositionally biased region" description="Basic and acidic residues" evidence="1">
    <location>
        <begin position="229"/>
        <end position="247"/>
    </location>
</feature>
<proteinExistence type="predicted"/>
<feature type="compositionally biased region" description="Acidic residues" evidence="1">
    <location>
        <begin position="217"/>
        <end position="228"/>
    </location>
</feature>
<dbReference type="Proteomes" id="UP001642405">
    <property type="component" value="Unassembled WGS sequence"/>
</dbReference>
<name>A0ABP0BKH0_9PEZI</name>
<gene>
    <name evidence="2" type="ORF">SCUCBS95973_004010</name>
</gene>
<accession>A0ABP0BKH0</accession>
<feature type="region of interest" description="Disordered" evidence="1">
    <location>
        <begin position="153"/>
        <end position="175"/>
    </location>
</feature>
<sequence length="247" mass="27462">MEFLTNKEDGIAEFAVFKSPLQGTITIRADSADRVNGLLVQFIGRKIENKNEVVHLTLWSNINRRKKFKRFAACRLADFTTQKPNDTKLFAFDANDFDRVLGVFLAPLTEIYTGQAKVASYAANVRQHCHQLRLGGAKAALGYRESVVLEAVDDDVPDDNDANDAGASPTPEPPAVPAVMLLVGWEGFQDSRKVLRKGCSSATTHHIQFSELVPALDPEESFNEEDEHESISPKQEDEPEMKSEIKT</sequence>
<comment type="caution">
    <text evidence="2">The sequence shown here is derived from an EMBL/GenBank/DDBJ whole genome shotgun (WGS) entry which is preliminary data.</text>
</comment>
<dbReference type="EMBL" id="CAWUHB010000019">
    <property type="protein sequence ID" value="CAK7220007.1"/>
    <property type="molecule type" value="Genomic_DNA"/>
</dbReference>